<dbReference type="InterPro" id="IPR050426">
    <property type="entry name" value="Glycosyltransferase_28"/>
</dbReference>
<dbReference type="PANTHER" id="PTHR48050">
    <property type="entry name" value="STEROL 3-BETA-GLUCOSYLTRANSFERASE"/>
    <property type="match status" value="1"/>
</dbReference>
<dbReference type="InterPro" id="IPR010610">
    <property type="entry name" value="EryCIII-like_C"/>
</dbReference>
<feature type="compositionally biased region" description="Polar residues" evidence="2">
    <location>
        <begin position="908"/>
        <end position="920"/>
    </location>
</feature>
<feature type="compositionally biased region" description="Acidic residues" evidence="2">
    <location>
        <begin position="1260"/>
        <end position="1275"/>
    </location>
</feature>
<feature type="domain" description="Glycosyltransferase family 28 N-terminal" evidence="3">
    <location>
        <begin position="310"/>
        <end position="470"/>
    </location>
</feature>
<proteinExistence type="predicted"/>
<evidence type="ECO:0000313" key="6">
    <source>
        <dbReference type="Proteomes" id="UP000799436"/>
    </source>
</evidence>
<feature type="compositionally biased region" description="Basic and acidic residues" evidence="2">
    <location>
        <begin position="1"/>
        <end position="11"/>
    </location>
</feature>
<dbReference type="GO" id="GO:0016906">
    <property type="term" value="F:sterol 3-beta-glucosyltransferase activity"/>
    <property type="evidence" value="ECO:0007669"/>
    <property type="project" value="UniProtKB-ARBA"/>
</dbReference>
<sequence length="1313" mass="145122">MAEGMGEDRKPFAPTILPDVDGTPLVPTRVPPAIEFDDYATPRTGPDAAAARTGVDVNGTMQQKVEEEEEGSYFDAKGQALSTPAERDGNQHLGNITPIKPAARRMITAPAEDFIRPRTITRRSSALAGLKRSATGGGNEHTGTGPYSYTFDPMLGETSSSSDDESPVKKSRKSRQERKAAKKESTDATDFAANEQQKKDAKQGRSYSRFSVGNDYMRSKGRVSKRDGRLNISINETANSGYAAKALGQALKHHLEVPTRHQHRWQQEHKEEQDKISDGVAQDDDQLKSDAESLSGSLQHSKPKRPCLNVVIMVIGSRGDIQPFLKVGKILQNCGHRVRIATHPTFRDFVQKDQGLEFFSVGGDPSELMAFMVKNPGLIPNLQTIREGEIRRRRNAMAVMFEGFWRACINVTDQESDKQNLKMMGEKHPFVADAIIANPPSMAHVHIAEKLGIPLHVMFTFPYTPTQMFPHPLANVQPKKSNVDESYINFMSYPLVEMMTWQGLGDIVNKFREHTLNLEPVSSLWAPGALYRMKVPYTYMWSPSLVPKPKDWGPEVDIAGFVFLDLASNFRPDKELEDFLNADEPPVYIGFGSIVVDDPNAFTELIFKATKLAGVRALVNKGWGGLGSNNNNTPDNIFMLGNTPHDWLFPRVKAVVHHGGAGTTAIGLKCGKPTMIVPFFGDQPFWGAMVAEAKAGAHECIPYKRLTAEKLAEGIKQCLAEEAQKNVQRIADSIAKEGDGAENAVKSFHRSLPLAGRHNMRCSILEDRVAVWQLRHSSLRLSALAAELLHEKDKIKWSDVKLIRHFEWNDFDGPGEPVTGIVGAIKSSAYDIGEGVAAVPVRIAKHIKKHEEHARKRKQREERRERRRIAKNAVMGQSMGNTSKDHVTSEQQAQDGAQRPQVHREETNQTNTSVASTTPSAPLPLALAEDVGYGLKKSGAALLTMPNDLHVAIARGFHNAPRLWGDATVRKPVRITGFKSGCKAAGKEFAYSIYDGWTGLITQPVGDWRDADSLPAKVGGLGKGVGKGLGGFVLKNVNAFIAPPAYFGKGIIRYAGKRLEGPGPKAFIRKARIIQGQADRLALEKDSKEGRGQQLARIRERVDEGWRVYKDIWETANDTYGHVGGSMIKKYRFSRERQRWDANGALENINTANRTVKHKKEGQDLNHLFAQRRKEMREAEKPRPSPMDQKHHSADEKARSVDSSFADPETERKKQRGELEGLEDTQLLNSERKLSQLDEEEVSDLPKPHNRKLSQVVSEGGEDSDATAVAEEDGEKGDVGGRSGAQQHTRLDDVKIDGIQPTSALAGEGMVAA</sequence>
<feature type="compositionally biased region" description="Basic and acidic residues" evidence="2">
    <location>
        <begin position="259"/>
        <end position="277"/>
    </location>
</feature>
<dbReference type="PANTHER" id="PTHR48050:SF5">
    <property type="entry name" value="UDP-GLUCOSE,STEROL TRANSFERASE"/>
    <property type="match status" value="1"/>
</dbReference>
<feature type="compositionally biased region" description="Basic and acidic residues" evidence="2">
    <location>
        <begin position="1174"/>
        <end position="1200"/>
    </location>
</feature>
<dbReference type="FunFam" id="3.40.50.2000:FF:000100">
    <property type="entry name" value="Glycosyltransferase family 1 protein"/>
    <property type="match status" value="1"/>
</dbReference>
<protein>
    <submittedName>
        <fullName evidence="5">UDP-Glycosyltransferase/glycogen phosphorylase</fullName>
    </submittedName>
</protein>
<feature type="region of interest" description="Disordered" evidence="2">
    <location>
        <begin position="847"/>
        <end position="921"/>
    </location>
</feature>
<feature type="region of interest" description="Disordered" evidence="2">
    <location>
        <begin position="125"/>
        <end position="213"/>
    </location>
</feature>
<dbReference type="Pfam" id="PF06722">
    <property type="entry name" value="EryCIII-like_C"/>
    <property type="match status" value="1"/>
</dbReference>
<name>A0A6G1KYV5_9PEZI</name>
<gene>
    <name evidence="5" type="ORF">EJ03DRAFT_330646</name>
</gene>
<dbReference type="InterPro" id="IPR004276">
    <property type="entry name" value="GlycoTrans_28_N"/>
</dbReference>
<dbReference type="EMBL" id="ML995883">
    <property type="protein sequence ID" value="KAF2765806.1"/>
    <property type="molecule type" value="Genomic_DNA"/>
</dbReference>
<evidence type="ECO:0000256" key="1">
    <source>
        <dbReference type="ARBA" id="ARBA00022679"/>
    </source>
</evidence>
<organism evidence="5 6">
    <name type="scientific">Teratosphaeria nubilosa</name>
    <dbReference type="NCBI Taxonomy" id="161662"/>
    <lineage>
        <taxon>Eukaryota</taxon>
        <taxon>Fungi</taxon>
        <taxon>Dikarya</taxon>
        <taxon>Ascomycota</taxon>
        <taxon>Pezizomycotina</taxon>
        <taxon>Dothideomycetes</taxon>
        <taxon>Dothideomycetidae</taxon>
        <taxon>Mycosphaerellales</taxon>
        <taxon>Teratosphaeriaceae</taxon>
        <taxon>Teratosphaeria</taxon>
    </lineage>
</organism>
<dbReference type="GO" id="GO:0005975">
    <property type="term" value="P:carbohydrate metabolic process"/>
    <property type="evidence" value="ECO:0007669"/>
    <property type="project" value="InterPro"/>
</dbReference>
<dbReference type="SUPFAM" id="SSF53756">
    <property type="entry name" value="UDP-Glycosyltransferase/glycogen phosphorylase"/>
    <property type="match status" value="1"/>
</dbReference>
<dbReference type="FunFam" id="3.40.50.2000:FF:000009">
    <property type="entry name" value="Sterol 3-beta-glucosyltransferase UGT80A2"/>
    <property type="match status" value="1"/>
</dbReference>
<accession>A0A6G1KYV5</accession>
<feature type="region of interest" description="Disordered" evidence="2">
    <location>
        <begin position="259"/>
        <end position="281"/>
    </location>
</feature>
<feature type="compositionally biased region" description="Basic and acidic residues" evidence="2">
    <location>
        <begin position="849"/>
        <end position="864"/>
    </location>
</feature>
<dbReference type="Gene3D" id="3.40.50.2000">
    <property type="entry name" value="Glycogen Phosphorylase B"/>
    <property type="match status" value="2"/>
</dbReference>
<dbReference type="OrthoDB" id="5835829at2759"/>
<evidence type="ECO:0000313" key="5">
    <source>
        <dbReference type="EMBL" id="KAF2765806.1"/>
    </source>
</evidence>
<dbReference type="InterPro" id="IPR002213">
    <property type="entry name" value="UDP_glucos_trans"/>
</dbReference>
<feature type="region of interest" description="Disordered" evidence="2">
    <location>
        <begin position="82"/>
        <end position="104"/>
    </location>
</feature>
<evidence type="ECO:0000256" key="2">
    <source>
        <dbReference type="SAM" id="MobiDB-lite"/>
    </source>
</evidence>
<feature type="compositionally biased region" description="Basic and acidic residues" evidence="2">
    <location>
        <begin position="1209"/>
        <end position="1219"/>
    </location>
</feature>
<evidence type="ECO:0000259" key="4">
    <source>
        <dbReference type="Pfam" id="PF06722"/>
    </source>
</evidence>
<dbReference type="Pfam" id="PF03033">
    <property type="entry name" value="Glyco_transf_28"/>
    <property type="match status" value="1"/>
</dbReference>
<feature type="domain" description="Erythromycin biosynthesis protein CIII-like C-terminal" evidence="4">
    <location>
        <begin position="630"/>
        <end position="737"/>
    </location>
</feature>
<dbReference type="CDD" id="cd03784">
    <property type="entry name" value="GT1_Gtf-like"/>
    <property type="match status" value="1"/>
</dbReference>
<feature type="compositionally biased region" description="Basic and acidic residues" evidence="2">
    <location>
        <begin position="177"/>
        <end position="186"/>
    </location>
</feature>
<keyword evidence="1 5" id="KW-0808">Transferase</keyword>
<evidence type="ECO:0000259" key="3">
    <source>
        <dbReference type="Pfam" id="PF03033"/>
    </source>
</evidence>
<feature type="region of interest" description="Disordered" evidence="2">
    <location>
        <begin position="1"/>
        <end position="57"/>
    </location>
</feature>
<reference evidence="5" key="1">
    <citation type="journal article" date="2020" name="Stud. Mycol.">
        <title>101 Dothideomycetes genomes: a test case for predicting lifestyles and emergence of pathogens.</title>
        <authorList>
            <person name="Haridas S."/>
            <person name="Albert R."/>
            <person name="Binder M."/>
            <person name="Bloem J."/>
            <person name="Labutti K."/>
            <person name="Salamov A."/>
            <person name="Andreopoulos B."/>
            <person name="Baker S."/>
            <person name="Barry K."/>
            <person name="Bills G."/>
            <person name="Bluhm B."/>
            <person name="Cannon C."/>
            <person name="Castanera R."/>
            <person name="Culley D."/>
            <person name="Daum C."/>
            <person name="Ezra D."/>
            <person name="Gonzalez J."/>
            <person name="Henrissat B."/>
            <person name="Kuo A."/>
            <person name="Liang C."/>
            <person name="Lipzen A."/>
            <person name="Lutzoni F."/>
            <person name="Magnuson J."/>
            <person name="Mondo S."/>
            <person name="Nolan M."/>
            <person name="Ohm R."/>
            <person name="Pangilinan J."/>
            <person name="Park H.-J."/>
            <person name="Ramirez L."/>
            <person name="Alfaro M."/>
            <person name="Sun H."/>
            <person name="Tritt A."/>
            <person name="Yoshinaga Y."/>
            <person name="Zwiers L.-H."/>
            <person name="Turgeon B."/>
            <person name="Goodwin S."/>
            <person name="Spatafora J."/>
            <person name="Crous P."/>
            <person name="Grigoriev I."/>
        </authorList>
    </citation>
    <scope>NUCLEOTIDE SEQUENCE</scope>
    <source>
        <strain evidence="5">CBS 116005</strain>
    </source>
</reference>
<dbReference type="Proteomes" id="UP000799436">
    <property type="component" value="Unassembled WGS sequence"/>
</dbReference>
<keyword evidence="6" id="KW-1185">Reference proteome</keyword>
<feature type="region of interest" description="Disordered" evidence="2">
    <location>
        <begin position="1174"/>
        <end position="1313"/>
    </location>
</feature>